<evidence type="ECO:0000256" key="1">
    <source>
        <dbReference type="SAM" id="MobiDB-lite"/>
    </source>
</evidence>
<feature type="compositionally biased region" description="Gly residues" evidence="1">
    <location>
        <begin position="132"/>
        <end position="145"/>
    </location>
</feature>
<dbReference type="AlphaFoldDB" id="A0A0D2N5E4"/>
<name>A0A0D2N5E4_9CHLO</name>
<gene>
    <name evidence="2" type="ORF">MNEG_6808</name>
</gene>
<feature type="region of interest" description="Disordered" evidence="1">
    <location>
        <begin position="212"/>
        <end position="240"/>
    </location>
</feature>
<evidence type="ECO:0000313" key="3">
    <source>
        <dbReference type="Proteomes" id="UP000054498"/>
    </source>
</evidence>
<dbReference type="EMBL" id="KK101363">
    <property type="protein sequence ID" value="KIZ01156.1"/>
    <property type="molecule type" value="Genomic_DNA"/>
</dbReference>
<feature type="non-terminal residue" evidence="2">
    <location>
        <position position="1"/>
    </location>
</feature>
<protein>
    <submittedName>
        <fullName evidence="2">Uncharacterized protein</fullName>
    </submittedName>
</protein>
<dbReference type="GeneID" id="25739684"/>
<keyword evidence="3" id="KW-1185">Reference proteome</keyword>
<organism evidence="2 3">
    <name type="scientific">Monoraphidium neglectum</name>
    <dbReference type="NCBI Taxonomy" id="145388"/>
    <lineage>
        <taxon>Eukaryota</taxon>
        <taxon>Viridiplantae</taxon>
        <taxon>Chlorophyta</taxon>
        <taxon>core chlorophytes</taxon>
        <taxon>Chlorophyceae</taxon>
        <taxon>CS clade</taxon>
        <taxon>Sphaeropleales</taxon>
        <taxon>Selenastraceae</taxon>
        <taxon>Monoraphidium</taxon>
    </lineage>
</organism>
<sequence>IRIMDSYGVKWPFTREPAAAVAGAPGGCAPGRQTPACTPGAAFPAADAPDADAQGAGAAAETGRTGLLQAAGGHTAAAATAAAAAAPSSAAAGAATAAWSCGVAPSGIQSPGRAGSAPAPAASGLPPEAGAHGVGGSGGGGGDSRSGGVQFVDAVKALRSADVVAIWQGFVQAASRQLLAAHQEADAAAMRSAWALGDAGGDSLGGRWLGRHRPAGAGEGGGGGGIADGGDSTQQQEQRRQGQALECLQALVAEHIV</sequence>
<dbReference type="Proteomes" id="UP000054498">
    <property type="component" value="Unassembled WGS sequence"/>
</dbReference>
<reference evidence="2 3" key="1">
    <citation type="journal article" date="2013" name="BMC Genomics">
        <title>Reconstruction of the lipid metabolism for the microalga Monoraphidium neglectum from its genome sequence reveals characteristics suitable for biofuel production.</title>
        <authorList>
            <person name="Bogen C."/>
            <person name="Al-Dilaimi A."/>
            <person name="Albersmeier A."/>
            <person name="Wichmann J."/>
            <person name="Grundmann M."/>
            <person name="Rupp O."/>
            <person name="Lauersen K.J."/>
            <person name="Blifernez-Klassen O."/>
            <person name="Kalinowski J."/>
            <person name="Goesmann A."/>
            <person name="Mussgnug J.H."/>
            <person name="Kruse O."/>
        </authorList>
    </citation>
    <scope>NUCLEOTIDE SEQUENCE [LARGE SCALE GENOMIC DNA]</scope>
    <source>
        <strain evidence="2 3">SAG 48.87</strain>
    </source>
</reference>
<accession>A0A0D2N5E4</accession>
<feature type="region of interest" description="Disordered" evidence="1">
    <location>
        <begin position="40"/>
        <end position="60"/>
    </location>
</feature>
<dbReference type="RefSeq" id="XP_013900175.1">
    <property type="nucleotide sequence ID" value="XM_014044721.1"/>
</dbReference>
<feature type="compositionally biased region" description="Gly residues" evidence="1">
    <location>
        <begin position="217"/>
        <end position="228"/>
    </location>
</feature>
<feature type="compositionally biased region" description="Low complexity" evidence="1">
    <location>
        <begin position="110"/>
        <end position="131"/>
    </location>
</feature>
<proteinExistence type="predicted"/>
<dbReference type="KEGG" id="mng:MNEG_6808"/>
<evidence type="ECO:0000313" key="2">
    <source>
        <dbReference type="EMBL" id="KIZ01156.1"/>
    </source>
</evidence>
<feature type="region of interest" description="Disordered" evidence="1">
    <location>
        <begin position="108"/>
        <end position="145"/>
    </location>
</feature>